<dbReference type="EMBL" id="CP001281">
    <property type="protein sequence ID" value="ACK54746.1"/>
    <property type="molecule type" value="Genomic_DNA"/>
</dbReference>
<evidence type="ECO:0000313" key="3">
    <source>
        <dbReference type="Proteomes" id="UP000002186"/>
    </source>
</evidence>
<evidence type="ECO:0000256" key="1">
    <source>
        <dbReference type="SAM" id="Phobius"/>
    </source>
</evidence>
<dbReference type="STRING" id="85643.Tmz1t_1995"/>
<keyword evidence="1" id="KW-1133">Transmembrane helix</keyword>
<organism evidence="2 3">
    <name type="scientific">Thauera aminoaromatica</name>
    <dbReference type="NCBI Taxonomy" id="164330"/>
    <lineage>
        <taxon>Bacteria</taxon>
        <taxon>Pseudomonadati</taxon>
        <taxon>Pseudomonadota</taxon>
        <taxon>Betaproteobacteria</taxon>
        <taxon>Rhodocyclales</taxon>
        <taxon>Zoogloeaceae</taxon>
        <taxon>Thauera</taxon>
    </lineage>
</organism>
<name>C4ZNY8_THASP</name>
<feature type="transmembrane region" description="Helical" evidence="1">
    <location>
        <begin position="21"/>
        <end position="40"/>
    </location>
</feature>
<gene>
    <name evidence="2" type="ordered locus">Tmz1t_1995</name>
</gene>
<dbReference type="KEGG" id="tmz:Tmz1t_1995"/>
<dbReference type="RefSeq" id="WP_004301276.1">
    <property type="nucleotide sequence ID" value="NC_011662.2"/>
</dbReference>
<reference evidence="3" key="1">
    <citation type="submission" date="2009-05" db="EMBL/GenBank/DDBJ databases">
        <title>Complete sequence of chromosome of Thauera sp. MZ1T.</title>
        <authorList>
            <consortium name="US DOE Joint Genome Institute"/>
            <person name="Lucas S."/>
            <person name="Copeland A."/>
            <person name="Lapidus A."/>
            <person name="Glavina del Rio T."/>
            <person name="Dalin E."/>
            <person name="Tice H."/>
            <person name="Bruce D."/>
            <person name="Goodwin L."/>
            <person name="Pitluck S."/>
            <person name="Sims D."/>
            <person name="Brettin T."/>
            <person name="Detter J.C."/>
            <person name="Han C."/>
            <person name="Larimer F."/>
            <person name="Land M."/>
            <person name="Hauser L."/>
            <person name="Kyrpides N."/>
            <person name="Mikhailova N."/>
            <person name="Sayler G.S."/>
        </authorList>
    </citation>
    <scope>NUCLEOTIDE SEQUENCE [LARGE SCALE GENOMIC DNA]</scope>
    <source>
        <strain evidence="3">MZ1T</strain>
    </source>
</reference>
<keyword evidence="3" id="KW-1185">Reference proteome</keyword>
<reference evidence="2 3" key="2">
    <citation type="journal article" date="2012" name="Stand. Genomic Sci.">
        <title>Complete genome sequence of Thauera aminoaromatica strain MZ1T.</title>
        <authorList>
            <person name="Jiang K."/>
            <person name="Sanseverino J."/>
            <person name="Chauhan A."/>
            <person name="Lucas S."/>
            <person name="Copeland A."/>
            <person name="Lapidus A."/>
            <person name="Del Rio T.G."/>
            <person name="Dalin E."/>
            <person name="Tice H."/>
            <person name="Bruce D."/>
            <person name="Goodwin L."/>
            <person name="Pitluck S."/>
            <person name="Sims D."/>
            <person name="Brettin T."/>
            <person name="Detter J.C."/>
            <person name="Han C."/>
            <person name="Chang Y.J."/>
            <person name="Larimer F."/>
            <person name="Land M."/>
            <person name="Hauser L."/>
            <person name="Kyrpides N.C."/>
            <person name="Mikhailova N."/>
            <person name="Moser S."/>
            <person name="Jegier P."/>
            <person name="Close D."/>
            <person name="Debruyn J.M."/>
            <person name="Wang Y."/>
            <person name="Layton A.C."/>
            <person name="Allen M.S."/>
            <person name="Sayler G.S."/>
        </authorList>
    </citation>
    <scope>NUCLEOTIDE SEQUENCE [LARGE SCALE GENOMIC DNA]</scope>
    <source>
        <strain evidence="2 3">MZ1T</strain>
    </source>
</reference>
<sequence>MRIGPAGRVRGLVAWASRHRRWLIVLALLSVFFSVLGYFTNPVSLPGMCRIYG</sequence>
<protein>
    <submittedName>
        <fullName evidence="2">Uncharacterized protein</fullName>
    </submittedName>
</protein>
<accession>C4ZNY8</accession>
<evidence type="ECO:0000313" key="2">
    <source>
        <dbReference type="EMBL" id="ACK54746.1"/>
    </source>
</evidence>
<proteinExistence type="predicted"/>
<dbReference type="AlphaFoldDB" id="C4ZNY8"/>
<dbReference type="Proteomes" id="UP000002186">
    <property type="component" value="Chromosome"/>
</dbReference>
<keyword evidence="1" id="KW-0472">Membrane</keyword>
<dbReference type="HOGENOM" id="CLU_3067151_0_0_4"/>
<keyword evidence="1" id="KW-0812">Transmembrane</keyword>